<dbReference type="GeneID" id="77007430"/>
<name>A0A090ZVN7_PAEMA</name>
<protein>
    <submittedName>
        <fullName evidence="1">Uncharacterized protein</fullName>
    </submittedName>
</protein>
<organism evidence="1 3">
    <name type="scientific">Paenibacillus macerans</name>
    <name type="common">Bacillus macerans</name>
    <dbReference type="NCBI Taxonomy" id="44252"/>
    <lineage>
        <taxon>Bacteria</taxon>
        <taxon>Bacillati</taxon>
        <taxon>Bacillota</taxon>
        <taxon>Bacilli</taxon>
        <taxon>Bacillales</taxon>
        <taxon>Paenibacillaceae</taxon>
        <taxon>Paenibacillus</taxon>
    </lineage>
</organism>
<evidence type="ECO:0000313" key="4">
    <source>
        <dbReference type="Proteomes" id="UP000442469"/>
    </source>
</evidence>
<evidence type="ECO:0000313" key="3">
    <source>
        <dbReference type="Proteomes" id="UP000029278"/>
    </source>
</evidence>
<dbReference type="Proteomes" id="UP000442469">
    <property type="component" value="Unassembled WGS sequence"/>
</dbReference>
<reference evidence="1 3" key="1">
    <citation type="submission" date="2014-04" db="EMBL/GenBank/DDBJ databases">
        <authorList>
            <person name="Bishop-Lilly K.A."/>
            <person name="Broomall S.M."/>
            <person name="Chain P.S."/>
            <person name="Chertkov O."/>
            <person name="Coyne S.R."/>
            <person name="Daligault H.E."/>
            <person name="Davenport K.W."/>
            <person name="Erkkila T."/>
            <person name="Frey K.G."/>
            <person name="Gibbons H.S."/>
            <person name="Gu W."/>
            <person name="Jaissle J."/>
            <person name="Johnson S.L."/>
            <person name="Koroleva G.I."/>
            <person name="Ladner J.T."/>
            <person name="Lo C.-C."/>
            <person name="Minogue T.D."/>
            <person name="Munk C."/>
            <person name="Palacios G.F."/>
            <person name="Redden C.L."/>
            <person name="Rosenzweig C.N."/>
            <person name="Scholz M.B."/>
            <person name="Teshima H."/>
            <person name="Xu Y."/>
        </authorList>
    </citation>
    <scope>NUCLEOTIDE SEQUENCE [LARGE SCALE GENOMIC DNA]</scope>
    <source>
        <strain evidence="1 3">8244</strain>
    </source>
</reference>
<dbReference type="RefSeq" id="WP_036623231.1">
    <property type="nucleotide sequence ID" value="NZ_BGML01000003.1"/>
</dbReference>
<dbReference type="OrthoDB" id="2625503at2"/>
<keyword evidence="3" id="KW-1185">Reference proteome</keyword>
<evidence type="ECO:0000313" key="1">
    <source>
        <dbReference type="EMBL" id="KFN08181.1"/>
    </source>
</evidence>
<dbReference type="HOGENOM" id="CLU_2059053_0_0_9"/>
<comment type="caution">
    <text evidence="1">The sequence shown here is derived from an EMBL/GenBank/DDBJ whole genome shotgun (WGS) entry which is preliminary data.</text>
</comment>
<gene>
    <name evidence="1" type="ORF">DJ90_1513</name>
    <name evidence="2" type="ORF">GNQ08_19605</name>
</gene>
<dbReference type="STRING" id="44252.DJ90_1513"/>
<proteinExistence type="predicted"/>
<evidence type="ECO:0000313" key="2">
    <source>
        <dbReference type="EMBL" id="MUG24581.1"/>
    </source>
</evidence>
<dbReference type="EMBL" id="JMQA01000029">
    <property type="protein sequence ID" value="KFN08181.1"/>
    <property type="molecule type" value="Genomic_DNA"/>
</dbReference>
<dbReference type="Proteomes" id="UP000029278">
    <property type="component" value="Unassembled WGS sequence"/>
</dbReference>
<reference evidence="2 4" key="2">
    <citation type="submission" date="2019-11" db="EMBL/GenBank/DDBJ databases">
        <title>Draft genome sequences of five Paenibacillus species of dairy origin.</title>
        <authorList>
            <person name="Olajide A.M."/>
            <person name="Chen S."/>
            <person name="Lapointe G."/>
        </authorList>
    </citation>
    <scope>NUCLEOTIDE SEQUENCE [LARGE SCALE GENOMIC DNA]</scope>
    <source>
        <strain evidence="2 4">3CT49</strain>
    </source>
</reference>
<accession>A0A090ZVN7</accession>
<dbReference type="AlphaFoldDB" id="A0A090ZVN7"/>
<dbReference type="PATRIC" id="fig|44252.3.peg.3135"/>
<sequence length="119" mass="13486">MAINAKVNGQFTPEFAAYTKLVLVNRIQNQARGIRTETQSNSMSFQQFMEAIQKDQEVNHAYARPVSENEVINNRIYEQNNGLSFSDFATERYAAIERAYELGLVDRSGVLLASFQTEA</sequence>
<dbReference type="EMBL" id="WNZZ01000016">
    <property type="protein sequence ID" value="MUG24581.1"/>
    <property type="molecule type" value="Genomic_DNA"/>
</dbReference>